<evidence type="ECO:0000313" key="3">
    <source>
        <dbReference type="EMBL" id="RNL82913.1"/>
    </source>
</evidence>
<comment type="caution">
    <text evidence="3">The sequence shown here is derived from an EMBL/GenBank/DDBJ whole genome shotgun (WGS) entry which is preliminary data.</text>
</comment>
<dbReference type="EMBL" id="RJTM01000108">
    <property type="protein sequence ID" value="RNL82913.1"/>
    <property type="molecule type" value="Genomic_DNA"/>
</dbReference>
<dbReference type="PANTHER" id="PTHR34220">
    <property type="entry name" value="SENSOR HISTIDINE KINASE YPDA"/>
    <property type="match status" value="1"/>
</dbReference>
<accession>A0A3N0E532</accession>
<feature type="transmembrane region" description="Helical" evidence="1">
    <location>
        <begin position="44"/>
        <end position="68"/>
    </location>
</feature>
<dbReference type="InterPro" id="IPR010559">
    <property type="entry name" value="Sig_transdc_His_kin_internal"/>
</dbReference>
<dbReference type="Gene3D" id="3.30.565.10">
    <property type="entry name" value="Histidine kinase-like ATPase, C-terminal domain"/>
    <property type="match status" value="1"/>
</dbReference>
<gene>
    <name evidence="3" type="ORF">ED312_16005</name>
</gene>
<dbReference type="OrthoDB" id="9809908at2"/>
<dbReference type="GO" id="GO:0000155">
    <property type="term" value="F:phosphorelay sensor kinase activity"/>
    <property type="evidence" value="ECO:0007669"/>
    <property type="project" value="InterPro"/>
</dbReference>
<feature type="domain" description="Signal transduction histidine kinase internal region" evidence="2">
    <location>
        <begin position="158"/>
        <end position="236"/>
    </location>
</feature>
<reference evidence="3 4" key="1">
    <citation type="submission" date="2018-10" db="EMBL/GenBank/DDBJ databases">
        <title>Sinomicrobium pectinilyticum sp. nov., a pectinase-producing bacterium isolated from alkaline and saline soil, and emended description of the genus Sinomicrobium.</title>
        <authorList>
            <person name="Cheng B."/>
            <person name="Li C."/>
            <person name="Lai Q."/>
            <person name="Du M."/>
            <person name="Shao Z."/>
            <person name="Xu P."/>
            <person name="Yang C."/>
        </authorList>
    </citation>
    <scope>NUCLEOTIDE SEQUENCE [LARGE SCALE GENOMIC DNA]</scope>
    <source>
        <strain evidence="3 4">5DNS001</strain>
    </source>
</reference>
<protein>
    <recommendedName>
        <fullName evidence="2">Signal transduction histidine kinase internal region domain-containing protein</fullName>
    </recommendedName>
</protein>
<dbReference type="RefSeq" id="WP_123217029.1">
    <property type="nucleotide sequence ID" value="NZ_RJTM01000108.1"/>
</dbReference>
<organism evidence="3 4">
    <name type="scientific">Sinomicrobium pectinilyticum</name>
    <dbReference type="NCBI Taxonomy" id="1084421"/>
    <lineage>
        <taxon>Bacteria</taxon>
        <taxon>Pseudomonadati</taxon>
        <taxon>Bacteroidota</taxon>
        <taxon>Flavobacteriia</taxon>
        <taxon>Flavobacteriales</taxon>
        <taxon>Flavobacteriaceae</taxon>
        <taxon>Sinomicrobium</taxon>
    </lineage>
</organism>
<keyword evidence="1" id="KW-1133">Transmembrane helix</keyword>
<name>A0A3N0E532_SINP1</name>
<evidence type="ECO:0000259" key="2">
    <source>
        <dbReference type="Pfam" id="PF06580"/>
    </source>
</evidence>
<dbReference type="InterPro" id="IPR050640">
    <property type="entry name" value="Bact_2-comp_sensor_kinase"/>
</dbReference>
<keyword evidence="1" id="KW-0812">Transmembrane</keyword>
<feature type="transmembrane region" description="Helical" evidence="1">
    <location>
        <begin position="80"/>
        <end position="99"/>
    </location>
</feature>
<keyword evidence="1" id="KW-0472">Membrane</keyword>
<evidence type="ECO:0000313" key="4">
    <source>
        <dbReference type="Proteomes" id="UP000267469"/>
    </source>
</evidence>
<dbReference type="PANTHER" id="PTHR34220:SF7">
    <property type="entry name" value="SENSOR HISTIDINE KINASE YPDA"/>
    <property type="match status" value="1"/>
</dbReference>
<feature type="transmembrane region" description="Helical" evidence="1">
    <location>
        <begin position="20"/>
        <end position="38"/>
    </location>
</feature>
<evidence type="ECO:0000256" key="1">
    <source>
        <dbReference type="SAM" id="Phobius"/>
    </source>
</evidence>
<dbReference type="GO" id="GO:0016020">
    <property type="term" value="C:membrane"/>
    <property type="evidence" value="ECO:0007669"/>
    <property type="project" value="InterPro"/>
</dbReference>
<proteinExistence type="predicted"/>
<keyword evidence="4" id="KW-1185">Reference proteome</keyword>
<dbReference type="SUPFAM" id="SSF55874">
    <property type="entry name" value="ATPase domain of HSP90 chaperone/DNA topoisomerase II/histidine kinase"/>
    <property type="match status" value="1"/>
</dbReference>
<dbReference type="AlphaFoldDB" id="A0A3N0E532"/>
<dbReference type="Pfam" id="PF06580">
    <property type="entry name" value="His_kinase"/>
    <property type="match status" value="1"/>
</dbReference>
<feature type="transmembrane region" description="Helical" evidence="1">
    <location>
        <begin position="119"/>
        <end position="138"/>
    </location>
</feature>
<dbReference type="InterPro" id="IPR036890">
    <property type="entry name" value="HATPase_C_sf"/>
</dbReference>
<sequence length="346" mass="40492">MLSFEKEYKGWPPERIARHIIYWSCWLTFYCVINASYYETDYLQWFLLELIFMTVKVPYAYFVAYYLFPKFLSQKKYGTLFFLMLFFAFLGVGFLVILLSNFPQIAWGQPTEFWSVKTFFRAIDLVYVASLVVIIKMIQRYLRQERMNAQLKEDKMDAELQILKNQLQPHFLFNTLNNIYSIVLSGDKNGAGAILKLSDMLSYMLYECNVDLVALKKEVALIRNYIELEKIRYGDRTDLSFEVDGDVGGKTIAPLLLIPFVENAFKHGVFKDEKHSWIRIHLQTDENQLTFIVENSLPENNNGSPGVKSGIGLNNVKKRLELLYPERHFLSMTQTETFLINLKISL</sequence>
<dbReference type="Proteomes" id="UP000267469">
    <property type="component" value="Unassembled WGS sequence"/>
</dbReference>